<dbReference type="InterPro" id="IPR002758">
    <property type="entry name" value="Cation_antiport_E"/>
</dbReference>
<sequence>MIPTDSPPKPSKGPALLLTWCVLMLTWMLLSGMFDLFHLGLGAISSALVAWFSHDLLFPNGLKGHSPALWYRFFLYIGWLLWQILLSGIHVLKLVFHPDLKEKINPHIIRFQTRIQNETGKVTFGNSITLTPGTITLSIASSGRFTVHALDRQSSESLPGEMEQRIARTFGE</sequence>
<dbReference type="RefSeq" id="WP_139449531.1">
    <property type="nucleotide sequence ID" value="NZ_VDMB01000015.1"/>
</dbReference>
<keyword evidence="6 7" id="KW-0472">Membrane</keyword>
<name>A0A5S5MEG3_9BACT</name>
<keyword evidence="4 7" id="KW-0812">Transmembrane</keyword>
<accession>A0A5S5MEG3</accession>
<evidence type="ECO:0000256" key="5">
    <source>
        <dbReference type="ARBA" id="ARBA00022989"/>
    </source>
</evidence>
<dbReference type="GO" id="GO:0008324">
    <property type="term" value="F:monoatomic cation transmembrane transporter activity"/>
    <property type="evidence" value="ECO:0007669"/>
    <property type="project" value="InterPro"/>
</dbReference>
<gene>
    <name evidence="8" type="ORF">FIM25_11745</name>
</gene>
<evidence type="ECO:0000313" key="8">
    <source>
        <dbReference type="EMBL" id="TYT74077.1"/>
    </source>
</evidence>
<evidence type="ECO:0000313" key="9">
    <source>
        <dbReference type="Proteomes" id="UP000321899"/>
    </source>
</evidence>
<comment type="similarity">
    <text evidence="2">Belongs to the CPA3 antiporters (TC 2.A.63) subunit E family.</text>
</comment>
<comment type="subcellular location">
    <subcellularLocation>
        <location evidence="1">Cell membrane</location>
        <topology evidence="1">Multi-pass membrane protein</topology>
    </subcellularLocation>
</comment>
<keyword evidence="5 7" id="KW-1133">Transmembrane helix</keyword>
<dbReference type="Proteomes" id="UP000321899">
    <property type="component" value="Unassembled WGS sequence"/>
</dbReference>
<dbReference type="GO" id="GO:0005886">
    <property type="term" value="C:plasma membrane"/>
    <property type="evidence" value="ECO:0007669"/>
    <property type="project" value="UniProtKB-SubCell"/>
</dbReference>
<evidence type="ECO:0000256" key="1">
    <source>
        <dbReference type="ARBA" id="ARBA00004651"/>
    </source>
</evidence>
<reference evidence="8 9" key="1">
    <citation type="submission" date="2019-06" db="EMBL/GenBank/DDBJ databases">
        <title>Desulfobotulus mexicanus sp. nov., a novel sulfate-reducing bacterium isolated from the sediment of an alkaline crater lake in Mexico.</title>
        <authorList>
            <person name="Hirschler-Rea A."/>
        </authorList>
    </citation>
    <scope>NUCLEOTIDE SEQUENCE [LARGE SCALE GENOMIC DNA]</scope>
    <source>
        <strain evidence="8 9">PAR22N</strain>
    </source>
</reference>
<organism evidence="8 9">
    <name type="scientific">Desulfobotulus mexicanus</name>
    <dbReference type="NCBI Taxonomy" id="2586642"/>
    <lineage>
        <taxon>Bacteria</taxon>
        <taxon>Pseudomonadati</taxon>
        <taxon>Thermodesulfobacteriota</taxon>
        <taxon>Desulfobacteria</taxon>
        <taxon>Desulfobacterales</taxon>
        <taxon>Desulfobacteraceae</taxon>
        <taxon>Desulfobotulus</taxon>
    </lineage>
</organism>
<protein>
    <submittedName>
        <fullName evidence="8">Protein MnhE</fullName>
    </submittedName>
</protein>
<dbReference type="PIRSF" id="PIRSF019239">
    <property type="entry name" value="MrpE"/>
    <property type="match status" value="1"/>
</dbReference>
<feature type="transmembrane region" description="Helical" evidence="7">
    <location>
        <begin position="36"/>
        <end position="53"/>
    </location>
</feature>
<dbReference type="Pfam" id="PF01899">
    <property type="entry name" value="MNHE"/>
    <property type="match status" value="1"/>
</dbReference>
<evidence type="ECO:0000256" key="6">
    <source>
        <dbReference type="ARBA" id="ARBA00023136"/>
    </source>
</evidence>
<dbReference type="PANTHER" id="PTHR34584:SF1">
    <property type="entry name" value="NA(+)_H(+) ANTIPORTER SUBUNIT E1"/>
    <property type="match status" value="1"/>
</dbReference>
<feature type="transmembrane region" description="Helical" evidence="7">
    <location>
        <begin position="73"/>
        <end position="96"/>
    </location>
</feature>
<dbReference type="PANTHER" id="PTHR34584">
    <property type="entry name" value="NA(+)/H(+) ANTIPORTER SUBUNIT E1"/>
    <property type="match status" value="1"/>
</dbReference>
<evidence type="ECO:0000256" key="4">
    <source>
        <dbReference type="ARBA" id="ARBA00022692"/>
    </source>
</evidence>
<feature type="transmembrane region" description="Helical" evidence="7">
    <location>
        <begin position="12"/>
        <end position="29"/>
    </location>
</feature>
<evidence type="ECO:0000256" key="7">
    <source>
        <dbReference type="SAM" id="Phobius"/>
    </source>
</evidence>
<proteinExistence type="inferred from homology"/>
<dbReference type="AlphaFoldDB" id="A0A5S5MEG3"/>
<comment type="caution">
    <text evidence="8">The sequence shown here is derived from an EMBL/GenBank/DDBJ whole genome shotgun (WGS) entry which is preliminary data.</text>
</comment>
<evidence type="ECO:0000256" key="3">
    <source>
        <dbReference type="ARBA" id="ARBA00022475"/>
    </source>
</evidence>
<dbReference type="EMBL" id="VDMB01000015">
    <property type="protein sequence ID" value="TYT74077.1"/>
    <property type="molecule type" value="Genomic_DNA"/>
</dbReference>
<keyword evidence="9" id="KW-1185">Reference proteome</keyword>
<keyword evidence="3" id="KW-1003">Cell membrane</keyword>
<dbReference type="OrthoDB" id="9807187at2"/>
<evidence type="ECO:0000256" key="2">
    <source>
        <dbReference type="ARBA" id="ARBA00006228"/>
    </source>
</evidence>